<dbReference type="AlphaFoldDB" id="A0A1X7TGX1"/>
<feature type="region of interest" description="Disordered" evidence="1">
    <location>
        <begin position="46"/>
        <end position="79"/>
    </location>
</feature>
<dbReference type="EnsemblMetazoa" id="Aqu2.1.13941_001">
    <property type="protein sequence ID" value="Aqu2.1.13941_001"/>
    <property type="gene ID" value="Aqu2.1.13941"/>
</dbReference>
<evidence type="ECO:0000256" key="1">
    <source>
        <dbReference type="SAM" id="MobiDB-lite"/>
    </source>
</evidence>
<accession>A0A1X7TGX1</accession>
<feature type="compositionally biased region" description="Basic and acidic residues" evidence="1">
    <location>
        <begin position="48"/>
        <end position="69"/>
    </location>
</feature>
<dbReference type="InParanoid" id="A0A1X7TGX1"/>
<sequence>MMRIVGGGDCDELDHLDEAVTKSRSSFKTLFNKGVEYQAYLNRVVGPEPDKSGSSLERELTDKTGRRTDGAGVTPIQEAGVDGHRVVEIRRFST</sequence>
<name>A0A1X7TGX1_AMPQE</name>
<proteinExistence type="predicted"/>
<organism evidence="2">
    <name type="scientific">Amphimedon queenslandica</name>
    <name type="common">Sponge</name>
    <dbReference type="NCBI Taxonomy" id="400682"/>
    <lineage>
        <taxon>Eukaryota</taxon>
        <taxon>Metazoa</taxon>
        <taxon>Porifera</taxon>
        <taxon>Demospongiae</taxon>
        <taxon>Heteroscleromorpha</taxon>
        <taxon>Haplosclerida</taxon>
        <taxon>Niphatidae</taxon>
        <taxon>Amphimedon</taxon>
    </lineage>
</organism>
<evidence type="ECO:0000313" key="2">
    <source>
        <dbReference type="EnsemblMetazoa" id="Aqu2.1.13941_001"/>
    </source>
</evidence>
<reference evidence="2" key="1">
    <citation type="submission" date="2017-05" db="UniProtKB">
        <authorList>
            <consortium name="EnsemblMetazoa"/>
        </authorList>
    </citation>
    <scope>IDENTIFICATION</scope>
</reference>
<protein>
    <submittedName>
        <fullName evidence="2">Uncharacterized protein</fullName>
    </submittedName>
</protein>